<evidence type="ECO:0000256" key="2">
    <source>
        <dbReference type="ARBA" id="ARBA00023186"/>
    </source>
</evidence>
<dbReference type="GO" id="GO:0006260">
    <property type="term" value="P:DNA replication"/>
    <property type="evidence" value="ECO:0007669"/>
    <property type="project" value="UniProtKB-KW"/>
</dbReference>
<dbReference type="PRINTS" id="PR00625">
    <property type="entry name" value="JDOMAIN"/>
</dbReference>
<protein>
    <submittedName>
        <fullName evidence="6">Molecular chaperone DnaJ</fullName>
    </submittedName>
</protein>
<evidence type="ECO:0000259" key="5">
    <source>
        <dbReference type="PROSITE" id="PS50076"/>
    </source>
</evidence>
<dbReference type="GO" id="GO:0042026">
    <property type="term" value="P:protein refolding"/>
    <property type="evidence" value="ECO:0007669"/>
    <property type="project" value="TreeGrafter"/>
</dbReference>
<dbReference type="InterPro" id="IPR036869">
    <property type="entry name" value="J_dom_sf"/>
</dbReference>
<evidence type="ECO:0000313" key="7">
    <source>
        <dbReference type="Proteomes" id="UP000449710"/>
    </source>
</evidence>
<dbReference type="PANTHER" id="PTHR43096">
    <property type="entry name" value="DNAJ HOMOLOG 1, MITOCHONDRIAL-RELATED"/>
    <property type="match status" value="1"/>
</dbReference>
<gene>
    <name evidence="6" type="ORF">ISALK_08705</name>
</gene>
<organism evidence="6 7">
    <name type="scientific">Isachenkonia alkalipeptolytica</name>
    <dbReference type="NCBI Taxonomy" id="2565777"/>
    <lineage>
        <taxon>Bacteria</taxon>
        <taxon>Bacillati</taxon>
        <taxon>Bacillota</taxon>
        <taxon>Clostridia</taxon>
        <taxon>Eubacteriales</taxon>
        <taxon>Clostridiaceae</taxon>
        <taxon>Isachenkonia</taxon>
    </lineage>
</organism>
<keyword evidence="1" id="KW-0235">DNA replication</keyword>
<dbReference type="AlphaFoldDB" id="A0AA43XLM6"/>
<dbReference type="PANTHER" id="PTHR43096:SF52">
    <property type="entry name" value="DNAJ HOMOLOG 1, MITOCHONDRIAL-RELATED"/>
    <property type="match status" value="1"/>
</dbReference>
<dbReference type="Proteomes" id="UP000449710">
    <property type="component" value="Unassembled WGS sequence"/>
</dbReference>
<feature type="transmembrane region" description="Helical" evidence="4">
    <location>
        <begin position="42"/>
        <end position="65"/>
    </location>
</feature>
<dbReference type="EMBL" id="SUMG01000009">
    <property type="protein sequence ID" value="NBG88581.1"/>
    <property type="molecule type" value="Genomic_DNA"/>
</dbReference>
<dbReference type="GO" id="GO:0005737">
    <property type="term" value="C:cytoplasm"/>
    <property type="evidence" value="ECO:0007669"/>
    <property type="project" value="TreeGrafter"/>
</dbReference>
<keyword evidence="4" id="KW-1133">Transmembrane helix</keyword>
<evidence type="ECO:0000256" key="1">
    <source>
        <dbReference type="ARBA" id="ARBA00022705"/>
    </source>
</evidence>
<dbReference type="GO" id="GO:0051082">
    <property type="term" value="F:unfolded protein binding"/>
    <property type="evidence" value="ECO:0007669"/>
    <property type="project" value="TreeGrafter"/>
</dbReference>
<reference evidence="6 7" key="1">
    <citation type="submission" date="2019-04" db="EMBL/GenBank/DDBJ databases">
        <title>Isachenkonia alkalipeptolytica gen. nov. sp. nov. a new anaerobic, alkiliphilic organothrophic bacterium capable to reduce synthesized ferrihydrite isolated from a soda lake.</title>
        <authorList>
            <person name="Toshchakov S.V."/>
            <person name="Zavarzina D.G."/>
            <person name="Zhilina T.N."/>
            <person name="Kostrikina N.A."/>
            <person name="Kublanov I.V."/>
        </authorList>
    </citation>
    <scope>NUCLEOTIDE SEQUENCE [LARGE SCALE GENOMIC DNA]</scope>
    <source>
        <strain evidence="6 7">Z-1701</strain>
    </source>
</reference>
<feature type="compositionally biased region" description="Polar residues" evidence="3">
    <location>
        <begin position="180"/>
        <end position="194"/>
    </location>
</feature>
<name>A0AA43XLM6_9CLOT</name>
<sequence>MNIINKTLGKTIYLFAKILEGMFTVTIRLLETLVLITKGISSGLLLLLSMGGCLFLLIFAIPLGIRILTDPYALGILLFLMLFPFLAGRLLVHLKKQKFLITAFLFNLSKHLIHPEAYAYKSFASYKKAYDQAQEDYRREQERRYHEQQQQKQRAWNEQFYQWQSQGARGSRYYYRTGSSGQWHRQGGQHQSFGGPQGNPRQKYKESLDILEVSEGVDEKELKMAYRKKAKKYHPDINKDPNATKKFQEINDAYKFLSEYS</sequence>
<keyword evidence="2" id="KW-0143">Chaperone</keyword>
<dbReference type="InterPro" id="IPR001623">
    <property type="entry name" value="DnaJ_domain"/>
</dbReference>
<dbReference type="CDD" id="cd06257">
    <property type="entry name" value="DnaJ"/>
    <property type="match status" value="1"/>
</dbReference>
<feature type="transmembrane region" description="Helical" evidence="4">
    <location>
        <begin position="71"/>
        <end position="92"/>
    </location>
</feature>
<dbReference type="Gene3D" id="1.10.287.110">
    <property type="entry name" value="DnaJ domain"/>
    <property type="match status" value="1"/>
</dbReference>
<dbReference type="PROSITE" id="PS50076">
    <property type="entry name" value="DNAJ_2"/>
    <property type="match status" value="1"/>
</dbReference>
<keyword evidence="4" id="KW-0812">Transmembrane</keyword>
<dbReference type="RefSeq" id="WP_160721330.1">
    <property type="nucleotide sequence ID" value="NZ_SUMG01000009.1"/>
</dbReference>
<evidence type="ECO:0000256" key="4">
    <source>
        <dbReference type="SAM" id="Phobius"/>
    </source>
</evidence>
<accession>A0AA43XLM6</accession>
<dbReference type="SMART" id="SM00271">
    <property type="entry name" value="DnaJ"/>
    <property type="match status" value="1"/>
</dbReference>
<evidence type="ECO:0000256" key="3">
    <source>
        <dbReference type="SAM" id="MobiDB-lite"/>
    </source>
</evidence>
<feature type="region of interest" description="Disordered" evidence="3">
    <location>
        <begin position="180"/>
        <end position="202"/>
    </location>
</feature>
<comment type="caution">
    <text evidence="6">The sequence shown here is derived from an EMBL/GenBank/DDBJ whole genome shotgun (WGS) entry which is preliminary data.</text>
</comment>
<evidence type="ECO:0000313" key="6">
    <source>
        <dbReference type="EMBL" id="NBG88581.1"/>
    </source>
</evidence>
<keyword evidence="4" id="KW-0472">Membrane</keyword>
<dbReference type="SUPFAM" id="SSF46565">
    <property type="entry name" value="Chaperone J-domain"/>
    <property type="match status" value="1"/>
</dbReference>
<keyword evidence="7" id="KW-1185">Reference proteome</keyword>
<dbReference type="Pfam" id="PF00226">
    <property type="entry name" value="DnaJ"/>
    <property type="match status" value="1"/>
</dbReference>
<proteinExistence type="predicted"/>
<feature type="domain" description="J" evidence="5">
    <location>
        <begin position="206"/>
        <end position="261"/>
    </location>
</feature>
<feature type="transmembrane region" description="Helical" evidence="4">
    <location>
        <begin position="12"/>
        <end position="30"/>
    </location>
</feature>